<accession>A0A9P3BCQ5</accession>
<gene>
    <name evidence="2" type="ORF">Asppvi_005823</name>
</gene>
<feature type="compositionally biased region" description="Polar residues" evidence="1">
    <location>
        <begin position="38"/>
        <end position="49"/>
    </location>
</feature>
<protein>
    <submittedName>
        <fullName evidence="2">Uncharacterized protein</fullName>
    </submittedName>
</protein>
<comment type="caution">
    <text evidence="2">The sequence shown here is derived from an EMBL/GenBank/DDBJ whole genome shotgun (WGS) entry which is preliminary data.</text>
</comment>
<evidence type="ECO:0000256" key="1">
    <source>
        <dbReference type="SAM" id="MobiDB-lite"/>
    </source>
</evidence>
<dbReference type="RefSeq" id="XP_043157671.1">
    <property type="nucleotide sequence ID" value="XM_043301736.1"/>
</dbReference>
<feature type="region of interest" description="Disordered" evidence="1">
    <location>
        <begin position="38"/>
        <end position="60"/>
    </location>
</feature>
<dbReference type="Proteomes" id="UP001043456">
    <property type="component" value="Unassembled WGS sequence"/>
</dbReference>
<keyword evidence="3" id="KW-1185">Reference proteome</keyword>
<dbReference type="EMBL" id="BHVY01000004">
    <property type="protein sequence ID" value="GIJ86925.1"/>
    <property type="molecule type" value="Genomic_DNA"/>
</dbReference>
<dbReference type="AlphaFoldDB" id="A0A9P3BCQ5"/>
<evidence type="ECO:0000313" key="3">
    <source>
        <dbReference type="Proteomes" id="UP001043456"/>
    </source>
</evidence>
<organism evidence="2 3">
    <name type="scientific">Aspergillus pseudoviridinutans</name>
    <dbReference type="NCBI Taxonomy" id="1517512"/>
    <lineage>
        <taxon>Eukaryota</taxon>
        <taxon>Fungi</taxon>
        <taxon>Dikarya</taxon>
        <taxon>Ascomycota</taxon>
        <taxon>Pezizomycotina</taxon>
        <taxon>Eurotiomycetes</taxon>
        <taxon>Eurotiomycetidae</taxon>
        <taxon>Eurotiales</taxon>
        <taxon>Aspergillaceae</taxon>
        <taxon>Aspergillus</taxon>
        <taxon>Aspergillus subgen. Fumigati</taxon>
    </lineage>
</organism>
<dbReference type="OrthoDB" id="10635631at2759"/>
<reference evidence="2 3" key="1">
    <citation type="submission" date="2018-10" db="EMBL/GenBank/DDBJ databases">
        <title>Pan-genome distribution and transcriptional activeness of fungal secondary metabolism genes in Aspergillus section Fumigati.</title>
        <authorList>
            <person name="Takahashi H."/>
            <person name="Umemura M."/>
            <person name="Ninomiya A."/>
            <person name="Kusuya Y."/>
            <person name="Urayama S."/>
            <person name="Shimizu M."/>
            <person name="Watanabe A."/>
            <person name="Kamei K."/>
            <person name="Yaguchi T."/>
            <person name="Hagiwara D."/>
        </authorList>
    </citation>
    <scope>NUCLEOTIDE SEQUENCE [LARGE SCALE GENOMIC DNA]</scope>
    <source>
        <strain evidence="2 3">IFM 55266</strain>
    </source>
</reference>
<dbReference type="GeneID" id="67004434"/>
<name>A0A9P3BCQ5_9EURO</name>
<sequence>MDKTSKGTTDGICIIHYRQSKSLQTPCTQTKGNLWDWNQISKSARPSSKQPEKKKRNIGKIIDDYEPLLPSDSEDETPKLKEIDWTQTGLPKPIGTSRRAYHALVLERYGAWIRKTALPKMPYKANKYCNTFNTSTAIEIQANLFSHQWKPGTLSLQPCGKARLKTTIQRSIHGGYGAPSTSPSAR</sequence>
<evidence type="ECO:0000313" key="2">
    <source>
        <dbReference type="EMBL" id="GIJ86925.1"/>
    </source>
</evidence>
<proteinExistence type="predicted"/>